<feature type="region of interest" description="Disordered" evidence="1">
    <location>
        <begin position="568"/>
        <end position="603"/>
    </location>
</feature>
<dbReference type="CDD" id="cd16118">
    <property type="entry name" value="UBX2_UBXN9"/>
    <property type="match status" value="1"/>
</dbReference>
<dbReference type="Gene3D" id="3.10.20.90">
    <property type="entry name" value="Phosphatidylinositol 3-kinase Catalytic Subunit, Chain A, domain 1"/>
    <property type="match status" value="3"/>
</dbReference>
<feature type="domain" description="UBX" evidence="2">
    <location>
        <begin position="440"/>
        <end position="526"/>
    </location>
</feature>
<dbReference type="EMBL" id="CAIX01000003">
    <property type="protein sequence ID" value="CCI39649.1"/>
    <property type="molecule type" value="Genomic_DNA"/>
</dbReference>
<dbReference type="SUPFAM" id="SSF54236">
    <property type="entry name" value="Ubiquitin-like"/>
    <property type="match status" value="2"/>
</dbReference>
<name>A0A024FYI3_9STRA</name>
<evidence type="ECO:0000259" key="2">
    <source>
        <dbReference type="SMART" id="SM00166"/>
    </source>
</evidence>
<dbReference type="Pfam" id="PF09409">
    <property type="entry name" value="PUB"/>
    <property type="match status" value="1"/>
</dbReference>
<dbReference type="InterPro" id="IPR001012">
    <property type="entry name" value="UBX_dom"/>
</dbReference>
<dbReference type="InterPro" id="IPR029071">
    <property type="entry name" value="Ubiquitin-like_domsf"/>
</dbReference>
<evidence type="ECO:0000313" key="4">
    <source>
        <dbReference type="Proteomes" id="UP000053237"/>
    </source>
</evidence>
<dbReference type="InParanoid" id="A0A024FYI3"/>
<feature type="region of interest" description="Disordered" evidence="1">
    <location>
        <begin position="196"/>
        <end position="231"/>
    </location>
</feature>
<evidence type="ECO:0000313" key="3">
    <source>
        <dbReference type="EMBL" id="CCI39649.1"/>
    </source>
</evidence>
<evidence type="ECO:0000256" key="1">
    <source>
        <dbReference type="SAM" id="MobiDB-lite"/>
    </source>
</evidence>
<dbReference type="Gene3D" id="1.20.58.2190">
    <property type="match status" value="1"/>
</dbReference>
<dbReference type="SUPFAM" id="SSF143503">
    <property type="entry name" value="PUG domain-like"/>
    <property type="match status" value="1"/>
</dbReference>
<dbReference type="PANTHER" id="PTHR46467">
    <property type="entry name" value="TETHER CONTAINING UBX DOMAIN FOR GLUT4"/>
    <property type="match status" value="1"/>
</dbReference>
<feature type="compositionally biased region" description="Polar residues" evidence="1">
    <location>
        <begin position="162"/>
        <end position="175"/>
    </location>
</feature>
<dbReference type="SMART" id="SM00166">
    <property type="entry name" value="UBX"/>
    <property type="match status" value="1"/>
</dbReference>
<sequence length="603" mass="67383">MALCIEYDRKITRVAVTSSTIMVQVVEAARDQLAIANDSNRSFLLIYRKCPVDLSMPFRLTGIPNLATVEMKRNDFVSKTDKMESIRISVQLPDGKRKTTTANKHDTFHSIFTTIGLLPSPLTFKIQFMQREISPSDFGAVSLQDFGITNGSALLRVRPCGKSNSNESQKANTSAAKPEPTPIVEASKVSNDVKLVPEKQEEDRITESNINDEKEELKDSSDRNETLHEEKRKSLNPVELLILLRQNCSDIDSREAIITLMKIVTNILSQPENAKVRSIKLSNAKFYSNVGRHPGGIEFLCSLGFVTNDEAGILRLPFGQSNMSKVLGGLDALRAEADALNIEYSSLPTVTQPRGESITEVALSTLQAKEEEVLSAQKVARNTTFLLNSNCSILGVPEAASESDQTDSQIIIQSSKARREKLEREQNFRTRAMRELDTMRQKRVFTKTVIRVRFPDRGKVILQAHFHPTEKVSDLVAHIQENLDTGLEPDGKYFSLYTTPTRQRLQMEDTLLQANLVPAAVVHLSWEDTEAIHSHSILRGGYLREVISFGAHSEEVVDDQIEYPKSIVLDPNAPANKASETEAKSKKKPELGARKTRKPAWLK</sequence>
<proteinExistence type="predicted"/>
<feature type="compositionally biased region" description="Basic and acidic residues" evidence="1">
    <location>
        <begin position="579"/>
        <end position="593"/>
    </location>
</feature>
<dbReference type="STRING" id="65357.A0A024FYI3"/>
<comment type="caution">
    <text evidence="3">The sequence shown here is derived from an EMBL/GenBank/DDBJ whole genome shotgun (WGS) entry which is preliminary data.</text>
</comment>
<dbReference type="AlphaFoldDB" id="A0A024FYI3"/>
<dbReference type="InterPro" id="IPR018997">
    <property type="entry name" value="PUB_domain"/>
</dbReference>
<dbReference type="OrthoDB" id="440781at2759"/>
<feature type="region of interest" description="Disordered" evidence="1">
    <location>
        <begin position="159"/>
        <end position="184"/>
    </location>
</feature>
<dbReference type="SMART" id="SM00580">
    <property type="entry name" value="PUG"/>
    <property type="match status" value="1"/>
</dbReference>
<dbReference type="Proteomes" id="UP000053237">
    <property type="component" value="Unassembled WGS sequence"/>
</dbReference>
<dbReference type="InterPro" id="IPR036339">
    <property type="entry name" value="PUB-like_dom_sf"/>
</dbReference>
<accession>A0A024FYI3</accession>
<dbReference type="PANTHER" id="PTHR46467:SF1">
    <property type="entry name" value="TETHER CONTAINING UBX DOMAIN FOR GLUT4"/>
    <property type="match status" value="1"/>
</dbReference>
<dbReference type="InterPro" id="IPR021569">
    <property type="entry name" value="TUG-UBL1"/>
</dbReference>
<gene>
    <name evidence="3" type="ORF">BN9_004320</name>
</gene>
<dbReference type="GO" id="GO:0005737">
    <property type="term" value="C:cytoplasm"/>
    <property type="evidence" value="ECO:0007669"/>
    <property type="project" value="TreeGrafter"/>
</dbReference>
<dbReference type="Pfam" id="PF11470">
    <property type="entry name" value="TUG-UBL1"/>
    <property type="match status" value="1"/>
</dbReference>
<reference evidence="3 4" key="1">
    <citation type="submission" date="2012-05" db="EMBL/GenBank/DDBJ databases">
        <title>Recombination and specialization in a pathogen metapopulation.</title>
        <authorList>
            <person name="Gardiner A."/>
            <person name="Kemen E."/>
            <person name="Schultz-Larsen T."/>
            <person name="MacLean D."/>
            <person name="Van Oosterhout C."/>
            <person name="Jones J.D.G."/>
        </authorList>
    </citation>
    <scope>NUCLEOTIDE SEQUENCE [LARGE SCALE GENOMIC DNA]</scope>
    <source>
        <strain evidence="3 4">Ac Nc2</strain>
    </source>
</reference>
<dbReference type="CDD" id="cd09212">
    <property type="entry name" value="PUB"/>
    <property type="match status" value="1"/>
</dbReference>
<dbReference type="GO" id="GO:0005634">
    <property type="term" value="C:nucleus"/>
    <property type="evidence" value="ECO:0007669"/>
    <property type="project" value="TreeGrafter"/>
</dbReference>
<dbReference type="Pfam" id="PF00789">
    <property type="entry name" value="UBX"/>
    <property type="match status" value="1"/>
</dbReference>
<dbReference type="GO" id="GO:0006886">
    <property type="term" value="P:intracellular protein transport"/>
    <property type="evidence" value="ECO:0007669"/>
    <property type="project" value="TreeGrafter"/>
</dbReference>
<dbReference type="GO" id="GO:0012506">
    <property type="term" value="C:vesicle membrane"/>
    <property type="evidence" value="ECO:0007669"/>
    <property type="project" value="TreeGrafter"/>
</dbReference>
<organism evidence="3 4">
    <name type="scientific">Albugo candida</name>
    <dbReference type="NCBI Taxonomy" id="65357"/>
    <lineage>
        <taxon>Eukaryota</taxon>
        <taxon>Sar</taxon>
        <taxon>Stramenopiles</taxon>
        <taxon>Oomycota</taxon>
        <taxon>Peronosporomycetes</taxon>
        <taxon>Albuginales</taxon>
        <taxon>Albuginaceae</taxon>
        <taxon>Albugo</taxon>
    </lineage>
</organism>
<keyword evidence="4" id="KW-1185">Reference proteome</keyword>
<feature type="compositionally biased region" description="Basic residues" evidence="1">
    <location>
        <begin position="594"/>
        <end position="603"/>
    </location>
</feature>
<protein>
    <recommendedName>
        <fullName evidence="2">UBX domain-containing protein</fullName>
    </recommendedName>
</protein>